<gene>
    <name evidence="1" type="ORF">HPB49_023970</name>
</gene>
<evidence type="ECO:0000313" key="2">
    <source>
        <dbReference type="Proteomes" id="UP000821865"/>
    </source>
</evidence>
<dbReference type="EMBL" id="CM023472">
    <property type="protein sequence ID" value="KAH7960850.1"/>
    <property type="molecule type" value="Genomic_DNA"/>
</dbReference>
<keyword evidence="2" id="KW-1185">Reference proteome</keyword>
<comment type="caution">
    <text evidence="1">The sequence shown here is derived from an EMBL/GenBank/DDBJ whole genome shotgun (WGS) entry which is preliminary data.</text>
</comment>
<evidence type="ECO:0000313" key="1">
    <source>
        <dbReference type="EMBL" id="KAH7960850.1"/>
    </source>
</evidence>
<accession>A0ACB8D8Q9</accession>
<dbReference type="Proteomes" id="UP000821865">
    <property type="component" value="Chromosome 3"/>
</dbReference>
<name>A0ACB8D8Q9_DERSI</name>
<reference evidence="1" key="1">
    <citation type="submission" date="2020-05" db="EMBL/GenBank/DDBJ databases">
        <title>Large-scale comparative analyses of tick genomes elucidate their genetic diversity and vector capacities.</title>
        <authorList>
            <person name="Jia N."/>
            <person name="Wang J."/>
            <person name="Shi W."/>
            <person name="Du L."/>
            <person name="Sun Y."/>
            <person name="Zhan W."/>
            <person name="Jiang J."/>
            <person name="Wang Q."/>
            <person name="Zhang B."/>
            <person name="Ji P."/>
            <person name="Sakyi L.B."/>
            <person name="Cui X."/>
            <person name="Yuan T."/>
            <person name="Jiang B."/>
            <person name="Yang W."/>
            <person name="Lam T.T.-Y."/>
            <person name="Chang Q."/>
            <person name="Ding S."/>
            <person name="Wang X."/>
            <person name="Zhu J."/>
            <person name="Ruan X."/>
            <person name="Zhao L."/>
            <person name="Wei J."/>
            <person name="Que T."/>
            <person name="Du C."/>
            <person name="Cheng J."/>
            <person name="Dai P."/>
            <person name="Han X."/>
            <person name="Huang E."/>
            <person name="Gao Y."/>
            <person name="Liu J."/>
            <person name="Shao H."/>
            <person name="Ye R."/>
            <person name="Li L."/>
            <person name="Wei W."/>
            <person name="Wang X."/>
            <person name="Wang C."/>
            <person name="Yang T."/>
            <person name="Huo Q."/>
            <person name="Li W."/>
            <person name="Guo W."/>
            <person name="Chen H."/>
            <person name="Zhou L."/>
            <person name="Ni X."/>
            <person name="Tian J."/>
            <person name="Zhou Y."/>
            <person name="Sheng Y."/>
            <person name="Liu T."/>
            <person name="Pan Y."/>
            <person name="Xia L."/>
            <person name="Li J."/>
            <person name="Zhao F."/>
            <person name="Cao W."/>
        </authorList>
    </citation>
    <scope>NUCLEOTIDE SEQUENCE</scope>
    <source>
        <strain evidence="1">Dsil-2018</strain>
    </source>
</reference>
<organism evidence="1 2">
    <name type="scientific">Dermacentor silvarum</name>
    <name type="common">Tick</name>
    <dbReference type="NCBI Taxonomy" id="543639"/>
    <lineage>
        <taxon>Eukaryota</taxon>
        <taxon>Metazoa</taxon>
        <taxon>Ecdysozoa</taxon>
        <taxon>Arthropoda</taxon>
        <taxon>Chelicerata</taxon>
        <taxon>Arachnida</taxon>
        <taxon>Acari</taxon>
        <taxon>Parasitiformes</taxon>
        <taxon>Ixodida</taxon>
        <taxon>Ixodoidea</taxon>
        <taxon>Ixodidae</taxon>
        <taxon>Rhipicephalinae</taxon>
        <taxon>Dermacentor</taxon>
    </lineage>
</organism>
<sequence length="104" mass="11445">MLSHAVSAAPPHSQRYILLVSARKKHAAGSPTTKIQLERHTTVPSQSVEILGMVFQSDRANTILINKLKNTTALVVHLIRRIATKTRGMCEADALQLFQAFVLS</sequence>
<protein>
    <submittedName>
        <fullName evidence="1">Uncharacterized protein</fullName>
    </submittedName>
</protein>
<proteinExistence type="predicted"/>